<dbReference type="InterPro" id="IPR038765">
    <property type="entry name" value="Papain-like_cys_pep_sf"/>
</dbReference>
<evidence type="ECO:0000259" key="1">
    <source>
        <dbReference type="SMART" id="SM00460"/>
    </source>
</evidence>
<proteinExistence type="predicted"/>
<reference evidence="2" key="1">
    <citation type="submission" date="2018-07" db="EMBL/GenBank/DDBJ databases">
        <title>Genome assembly of strain Ka43.</title>
        <authorList>
            <person name="Kukolya J."/>
            <person name="Nagy I."/>
            <person name="Horvath B."/>
            <person name="Toth A."/>
        </authorList>
    </citation>
    <scope>NUCLEOTIDE SEQUENCE</scope>
    <source>
        <strain evidence="2">KB43</strain>
    </source>
</reference>
<organism evidence="2 3">
    <name type="scientific">Cellvibrio polysaccharolyticus</name>
    <dbReference type="NCBI Taxonomy" id="2082724"/>
    <lineage>
        <taxon>Bacteria</taxon>
        <taxon>Pseudomonadati</taxon>
        <taxon>Pseudomonadota</taxon>
        <taxon>Gammaproteobacteria</taxon>
        <taxon>Cellvibrionales</taxon>
        <taxon>Cellvibrionaceae</taxon>
        <taxon>Cellvibrio</taxon>
    </lineage>
</organism>
<dbReference type="AlphaFoldDB" id="A0A928YV82"/>
<dbReference type="InterPro" id="IPR002931">
    <property type="entry name" value="Transglutaminase-like"/>
</dbReference>
<gene>
    <name evidence="2" type="ORF">C4F51_06245</name>
</gene>
<dbReference type="PANTHER" id="PTHR33490">
    <property type="entry name" value="BLR5614 PROTEIN-RELATED"/>
    <property type="match status" value="1"/>
</dbReference>
<feature type="domain" description="Transglutaminase-like" evidence="1">
    <location>
        <begin position="187"/>
        <end position="257"/>
    </location>
</feature>
<dbReference type="PANTHER" id="PTHR33490:SF7">
    <property type="entry name" value="BLR2979 PROTEIN"/>
    <property type="match status" value="1"/>
</dbReference>
<protein>
    <submittedName>
        <fullName evidence="2">Transglutaminase family protein</fullName>
    </submittedName>
</protein>
<comment type="caution">
    <text evidence="2">The sequence shown here is derived from an EMBL/GenBank/DDBJ whole genome shotgun (WGS) entry which is preliminary data.</text>
</comment>
<accession>A0A928YV82</accession>
<sequence>MKYIIRHSTRYIYQQPVSQCHNIAYLLPRNTSRQTLLENSIETTPAIATQRIREDYFGNRLIQFSIEEEHLELDITVVSKIEILPRPTSHLLDFGSTGAQVKQRLNTYQDYDNLNAREFMLASPMVPIQSEYADYAADCFATSDSGVGYKEESRPFLSSVMALTEKIFRDFTYDATFSDVATPLTDVMKHRRGVCQDFAHLAIACLRASGFAAAYVSGYLETRPPPGEAKLIGADASHAWFSVYVPGEGWFDFDPTNNASAGDHHITTAWGRDYTDVTPLKGIIFGGGDGHTLNVSVDVQLIRD</sequence>
<evidence type="ECO:0000313" key="2">
    <source>
        <dbReference type="EMBL" id="MBE8716788.1"/>
    </source>
</evidence>
<keyword evidence="3" id="KW-1185">Reference proteome</keyword>
<dbReference type="Pfam" id="PF01841">
    <property type="entry name" value="Transglut_core"/>
    <property type="match status" value="1"/>
</dbReference>
<name>A0A928YV82_9GAMM</name>
<dbReference type="Pfam" id="PF08379">
    <property type="entry name" value="Bact_transglu_N"/>
    <property type="match status" value="1"/>
</dbReference>
<dbReference type="SMART" id="SM00460">
    <property type="entry name" value="TGc"/>
    <property type="match status" value="1"/>
</dbReference>
<dbReference type="Proteomes" id="UP000652567">
    <property type="component" value="Unassembled WGS sequence"/>
</dbReference>
<dbReference type="EMBL" id="PRDL01000001">
    <property type="protein sequence ID" value="MBE8716788.1"/>
    <property type="molecule type" value="Genomic_DNA"/>
</dbReference>
<dbReference type="Gene3D" id="3.10.620.30">
    <property type="match status" value="1"/>
</dbReference>
<dbReference type="InterPro" id="IPR013589">
    <property type="entry name" value="Bac_transglu_N"/>
</dbReference>
<dbReference type="SUPFAM" id="SSF54001">
    <property type="entry name" value="Cysteine proteinases"/>
    <property type="match status" value="1"/>
</dbReference>
<evidence type="ECO:0000313" key="3">
    <source>
        <dbReference type="Proteomes" id="UP000652567"/>
    </source>
</evidence>
<dbReference type="RefSeq" id="WP_193908120.1">
    <property type="nucleotide sequence ID" value="NZ_PRDL01000001.1"/>
</dbReference>